<proteinExistence type="predicted"/>
<comment type="caution">
    <text evidence="2">The sequence shown here is derived from an EMBL/GenBank/DDBJ whole genome shotgun (WGS) entry which is preliminary data.</text>
</comment>
<keyword evidence="3" id="KW-1185">Reference proteome</keyword>
<dbReference type="Proteomes" id="UP001597438">
    <property type="component" value="Unassembled WGS sequence"/>
</dbReference>
<protein>
    <submittedName>
        <fullName evidence="2">Uncharacterized protein</fullName>
    </submittedName>
</protein>
<organism evidence="2 3">
    <name type="scientific">Christiangramia antarctica</name>
    <dbReference type="NCBI Taxonomy" id="2058158"/>
    <lineage>
        <taxon>Bacteria</taxon>
        <taxon>Pseudomonadati</taxon>
        <taxon>Bacteroidota</taxon>
        <taxon>Flavobacteriia</taxon>
        <taxon>Flavobacteriales</taxon>
        <taxon>Flavobacteriaceae</taxon>
        <taxon>Christiangramia</taxon>
    </lineage>
</organism>
<reference evidence="3" key="1">
    <citation type="journal article" date="2019" name="Int. J. Syst. Evol. Microbiol.">
        <title>The Global Catalogue of Microorganisms (GCM) 10K type strain sequencing project: providing services to taxonomists for standard genome sequencing and annotation.</title>
        <authorList>
            <consortium name="The Broad Institute Genomics Platform"/>
            <consortium name="The Broad Institute Genome Sequencing Center for Infectious Disease"/>
            <person name="Wu L."/>
            <person name="Ma J."/>
        </authorList>
    </citation>
    <scope>NUCLEOTIDE SEQUENCE [LARGE SCALE GENOMIC DNA]</scope>
    <source>
        <strain evidence="3">KCTC 52925</strain>
    </source>
</reference>
<keyword evidence="1" id="KW-0812">Transmembrane</keyword>
<gene>
    <name evidence="2" type="ORF">ACFSYS_02700</name>
</gene>
<accession>A0ABW5X230</accession>
<sequence length="58" mass="6521">MKKYGMIALAIIIIAAIAYVTFVIAVVKIAFGLILFLVAAIFLYFLWHKIKDKAEDAF</sequence>
<evidence type="ECO:0000256" key="1">
    <source>
        <dbReference type="SAM" id="Phobius"/>
    </source>
</evidence>
<dbReference type="EMBL" id="JBHUOJ010000004">
    <property type="protein sequence ID" value="MFD2832178.1"/>
    <property type="molecule type" value="Genomic_DNA"/>
</dbReference>
<dbReference type="RefSeq" id="WP_251739371.1">
    <property type="nucleotide sequence ID" value="NZ_JBHUOJ010000004.1"/>
</dbReference>
<name>A0ABW5X230_9FLAO</name>
<keyword evidence="1" id="KW-1133">Transmembrane helix</keyword>
<keyword evidence="1" id="KW-0472">Membrane</keyword>
<feature type="transmembrane region" description="Helical" evidence="1">
    <location>
        <begin position="7"/>
        <end position="24"/>
    </location>
</feature>
<evidence type="ECO:0000313" key="2">
    <source>
        <dbReference type="EMBL" id="MFD2832178.1"/>
    </source>
</evidence>
<feature type="transmembrane region" description="Helical" evidence="1">
    <location>
        <begin position="30"/>
        <end position="47"/>
    </location>
</feature>
<evidence type="ECO:0000313" key="3">
    <source>
        <dbReference type="Proteomes" id="UP001597438"/>
    </source>
</evidence>